<keyword evidence="1" id="KW-0812">Transmembrane</keyword>
<comment type="caution">
    <text evidence="2">The sequence shown here is derived from an EMBL/GenBank/DDBJ whole genome shotgun (WGS) entry which is preliminary data.</text>
</comment>
<accession>A0A9W6D301</accession>
<dbReference type="Proteomes" id="UP001144372">
    <property type="component" value="Unassembled WGS sequence"/>
</dbReference>
<feature type="transmembrane region" description="Helical" evidence="1">
    <location>
        <begin position="9"/>
        <end position="29"/>
    </location>
</feature>
<dbReference type="AlphaFoldDB" id="A0A9W6D301"/>
<keyword evidence="1" id="KW-1133">Transmembrane helix</keyword>
<evidence type="ECO:0000313" key="3">
    <source>
        <dbReference type="Proteomes" id="UP001144372"/>
    </source>
</evidence>
<evidence type="ECO:0000313" key="2">
    <source>
        <dbReference type="EMBL" id="GLI33250.1"/>
    </source>
</evidence>
<proteinExistence type="predicted"/>
<protein>
    <submittedName>
        <fullName evidence="2">Uncharacterized protein</fullName>
    </submittedName>
</protein>
<name>A0A9W6D301_9BACT</name>
<gene>
    <name evidence="2" type="ORF">DAMNIGENAA_06830</name>
</gene>
<evidence type="ECO:0000256" key="1">
    <source>
        <dbReference type="SAM" id="Phobius"/>
    </source>
</evidence>
<reference evidence="2" key="1">
    <citation type="submission" date="2022-12" db="EMBL/GenBank/DDBJ databases">
        <title>Reference genome sequencing for broad-spectrum identification of bacterial and archaeal isolates by mass spectrometry.</title>
        <authorList>
            <person name="Sekiguchi Y."/>
            <person name="Tourlousse D.M."/>
        </authorList>
    </citation>
    <scope>NUCLEOTIDE SEQUENCE</scope>
    <source>
        <strain evidence="2">ASRB1</strain>
    </source>
</reference>
<dbReference type="RefSeq" id="WP_281792267.1">
    <property type="nucleotide sequence ID" value="NZ_BSDR01000001.1"/>
</dbReference>
<dbReference type="EMBL" id="BSDR01000001">
    <property type="protein sequence ID" value="GLI33250.1"/>
    <property type="molecule type" value="Genomic_DNA"/>
</dbReference>
<keyword evidence="3" id="KW-1185">Reference proteome</keyword>
<organism evidence="2 3">
    <name type="scientific">Desulforhabdus amnigena</name>
    <dbReference type="NCBI Taxonomy" id="40218"/>
    <lineage>
        <taxon>Bacteria</taxon>
        <taxon>Pseudomonadati</taxon>
        <taxon>Thermodesulfobacteriota</taxon>
        <taxon>Syntrophobacteria</taxon>
        <taxon>Syntrophobacterales</taxon>
        <taxon>Syntrophobacteraceae</taxon>
        <taxon>Desulforhabdus</taxon>
    </lineage>
</organism>
<sequence>MNMNYSQKIAVALLDVALIIELCVSIYFANKDTEMFTILFMKYFFSMLIPTLIFARIAVKRLRLKETELNA</sequence>
<feature type="transmembrane region" description="Helical" evidence="1">
    <location>
        <begin position="35"/>
        <end position="55"/>
    </location>
</feature>
<keyword evidence="1" id="KW-0472">Membrane</keyword>